<keyword evidence="7" id="KW-1185">Reference proteome</keyword>
<keyword evidence="3" id="KW-0285">Flavoprotein</keyword>
<organism evidence="6 7">
    <name type="scientific">Cohnella hashimotonis</name>
    <dbReference type="NCBI Taxonomy" id="2826895"/>
    <lineage>
        <taxon>Bacteria</taxon>
        <taxon>Bacillati</taxon>
        <taxon>Bacillota</taxon>
        <taxon>Bacilli</taxon>
        <taxon>Bacillales</taxon>
        <taxon>Paenibacillaceae</taxon>
        <taxon>Cohnella</taxon>
    </lineage>
</organism>
<comment type="cofactor">
    <cofactor evidence="1">
        <name>FAD</name>
        <dbReference type="ChEBI" id="CHEBI:57692"/>
    </cofactor>
</comment>
<dbReference type="SUPFAM" id="SSF51905">
    <property type="entry name" value="FAD/NAD(P)-binding domain"/>
    <property type="match status" value="1"/>
</dbReference>
<evidence type="ECO:0000313" key="6">
    <source>
        <dbReference type="EMBL" id="MDI4647498.1"/>
    </source>
</evidence>
<dbReference type="EMBL" id="JAGRPV010000001">
    <property type="protein sequence ID" value="MDI4647498.1"/>
    <property type="molecule type" value="Genomic_DNA"/>
</dbReference>
<dbReference type="RefSeq" id="WP_282910259.1">
    <property type="nucleotide sequence ID" value="NZ_JAGRPV010000001.1"/>
</dbReference>
<accession>A0ABT6TMJ9</accession>
<dbReference type="PANTHER" id="PTHR48105">
    <property type="entry name" value="THIOREDOXIN REDUCTASE 1-RELATED-RELATED"/>
    <property type="match status" value="1"/>
</dbReference>
<sequence>MEQLLDAAIIGGGPAGLNAALVLGRARKNVIVIDEGLPRNRVTHESHGFLTRDGIKPDEFRRIAVEQIRAYPSVRFAADIAVDIAGADGDFKISTKEGRTYRAKKLLLAVGKKDRLPAIEGLTDVYGKSAFVCPYCDGWELRDRELAVIVKGEHILHFAKTILGWSDRIILFTNGPHELTDAQREELRVRNIPLHDGPIRRIVSEDGMVNRVELEDGFSVPCTGIFFAPTLVAGSDLPQALGCELTPTGSVATTNALGKSSVPGVFVAGDIATEMNQLIQAAAMGAMAGAGINAELLAEAWEARGQMGQG</sequence>
<protein>
    <submittedName>
        <fullName evidence="6">NAD(P)/FAD-dependent oxidoreductase</fullName>
    </submittedName>
</protein>
<dbReference type="Gene3D" id="3.50.50.60">
    <property type="entry name" value="FAD/NAD(P)-binding domain"/>
    <property type="match status" value="2"/>
</dbReference>
<gene>
    <name evidence="6" type="ORF">KB449_21190</name>
</gene>
<feature type="domain" description="FAD/NAD(P)-binding" evidence="5">
    <location>
        <begin position="6"/>
        <end position="285"/>
    </location>
</feature>
<evidence type="ECO:0000256" key="3">
    <source>
        <dbReference type="ARBA" id="ARBA00022630"/>
    </source>
</evidence>
<name>A0ABT6TMJ9_9BACL</name>
<dbReference type="InterPro" id="IPR050097">
    <property type="entry name" value="Ferredoxin-NADP_redctase_2"/>
</dbReference>
<dbReference type="PRINTS" id="PR00469">
    <property type="entry name" value="PNDRDTASEII"/>
</dbReference>
<keyword evidence="4" id="KW-0560">Oxidoreductase</keyword>
<proteinExistence type="predicted"/>
<reference evidence="6" key="1">
    <citation type="submission" date="2023-04" db="EMBL/GenBank/DDBJ databases">
        <title>Comparative genomic analysis of Cohnella hashimotonis sp. nov., isolated from the International Space Station.</title>
        <authorList>
            <person name="Venkateswaran K."/>
            <person name="Simpson A."/>
        </authorList>
    </citation>
    <scope>NUCLEOTIDE SEQUENCE</scope>
    <source>
        <strain evidence="6">F6_2S_P_1</strain>
    </source>
</reference>
<dbReference type="InterPro" id="IPR023753">
    <property type="entry name" value="FAD/NAD-binding_dom"/>
</dbReference>
<comment type="caution">
    <text evidence="6">The sequence shown here is derived from an EMBL/GenBank/DDBJ whole genome shotgun (WGS) entry which is preliminary data.</text>
</comment>
<dbReference type="PRINTS" id="PR00368">
    <property type="entry name" value="FADPNR"/>
</dbReference>
<evidence type="ECO:0000256" key="2">
    <source>
        <dbReference type="ARBA" id="ARBA00011738"/>
    </source>
</evidence>
<comment type="subunit">
    <text evidence="2">Homodimer.</text>
</comment>
<dbReference type="Pfam" id="PF07992">
    <property type="entry name" value="Pyr_redox_2"/>
    <property type="match status" value="1"/>
</dbReference>
<dbReference type="InterPro" id="IPR036188">
    <property type="entry name" value="FAD/NAD-bd_sf"/>
</dbReference>
<evidence type="ECO:0000256" key="4">
    <source>
        <dbReference type="ARBA" id="ARBA00023002"/>
    </source>
</evidence>
<evidence type="ECO:0000259" key="5">
    <source>
        <dbReference type="Pfam" id="PF07992"/>
    </source>
</evidence>
<evidence type="ECO:0000313" key="7">
    <source>
        <dbReference type="Proteomes" id="UP001161691"/>
    </source>
</evidence>
<dbReference type="Proteomes" id="UP001161691">
    <property type="component" value="Unassembled WGS sequence"/>
</dbReference>
<evidence type="ECO:0000256" key="1">
    <source>
        <dbReference type="ARBA" id="ARBA00001974"/>
    </source>
</evidence>